<evidence type="ECO:0000313" key="4">
    <source>
        <dbReference type="EMBL" id="ADK83085.1"/>
    </source>
</evidence>
<dbReference type="STRING" id="573413.Spirs_4000"/>
<keyword evidence="1 2" id="KW-0597">Phosphoprotein</keyword>
<accession>E1R9B6</accession>
<gene>
    <name evidence="4" type="ordered locus">Spirs_4000</name>
</gene>
<dbReference type="EMBL" id="CP002116">
    <property type="protein sequence ID" value="ADK83085.1"/>
    <property type="molecule type" value="Genomic_DNA"/>
</dbReference>
<feature type="domain" description="Response regulatory" evidence="3">
    <location>
        <begin position="9"/>
        <end position="124"/>
    </location>
</feature>
<dbReference type="HOGENOM" id="CLU_000445_69_8_12"/>
<proteinExistence type="predicted"/>
<dbReference type="InterPro" id="IPR011006">
    <property type="entry name" value="CheY-like_superfamily"/>
</dbReference>
<dbReference type="Pfam" id="PF00072">
    <property type="entry name" value="Response_reg"/>
    <property type="match status" value="1"/>
</dbReference>
<evidence type="ECO:0000256" key="2">
    <source>
        <dbReference type="PROSITE-ProRule" id="PRU00169"/>
    </source>
</evidence>
<dbReference type="PANTHER" id="PTHR44591">
    <property type="entry name" value="STRESS RESPONSE REGULATOR PROTEIN 1"/>
    <property type="match status" value="1"/>
</dbReference>
<sequence>MINSVMIVKTIICDDDPMVLALLKAYLSPLKMLDIQTVDSAPKALEIIKHEKIHLLILDIVMPTMDGITLLREAKKIDPLTHVVMMTSDATLGRVIDSLGSGALDFVMKPFQDEHDIVEIVEGSVARWERWNKVLKETARKTYEAGDHA</sequence>
<evidence type="ECO:0000256" key="1">
    <source>
        <dbReference type="ARBA" id="ARBA00022553"/>
    </source>
</evidence>
<evidence type="ECO:0000313" key="5">
    <source>
        <dbReference type="Proteomes" id="UP000002318"/>
    </source>
</evidence>
<reference evidence="4 5" key="1">
    <citation type="journal article" date="2010" name="Stand. Genomic Sci.">
        <title>Complete genome sequence of Spirochaeta smaragdinae type strain (SEBR 4228).</title>
        <authorList>
            <person name="Mavromatis K."/>
            <person name="Yasawong M."/>
            <person name="Chertkov O."/>
            <person name="Lapidus A."/>
            <person name="Lucas S."/>
            <person name="Nolan M."/>
            <person name="Del Rio T.G."/>
            <person name="Tice H."/>
            <person name="Cheng J.F."/>
            <person name="Pitluck S."/>
            <person name="Liolios K."/>
            <person name="Ivanova N."/>
            <person name="Tapia R."/>
            <person name="Han C."/>
            <person name="Bruce D."/>
            <person name="Goodwin L."/>
            <person name="Pati A."/>
            <person name="Chen A."/>
            <person name="Palaniappan K."/>
            <person name="Land M."/>
            <person name="Hauser L."/>
            <person name="Chang Y.J."/>
            <person name="Jeffries C.D."/>
            <person name="Detter J.C."/>
            <person name="Rohde M."/>
            <person name="Brambilla E."/>
            <person name="Spring S."/>
            <person name="Goker M."/>
            <person name="Sikorski J."/>
            <person name="Woyke T."/>
            <person name="Bristow J."/>
            <person name="Eisen J.A."/>
            <person name="Markowitz V."/>
            <person name="Hugenholtz P."/>
            <person name="Klenk H.P."/>
            <person name="Kyrpides N.C."/>
        </authorList>
    </citation>
    <scope>NUCLEOTIDE SEQUENCE [LARGE SCALE GENOMIC DNA]</scope>
    <source>
        <strain evidence="5">DSM 11293 / JCM 15392 / SEBR 4228</strain>
    </source>
</reference>
<name>E1R9B6_SEDSS</name>
<dbReference type="CDD" id="cd00156">
    <property type="entry name" value="REC"/>
    <property type="match status" value="1"/>
</dbReference>
<dbReference type="Gene3D" id="3.40.50.2300">
    <property type="match status" value="1"/>
</dbReference>
<dbReference type="GO" id="GO:0000160">
    <property type="term" value="P:phosphorelay signal transduction system"/>
    <property type="evidence" value="ECO:0007669"/>
    <property type="project" value="InterPro"/>
</dbReference>
<evidence type="ECO:0000259" key="3">
    <source>
        <dbReference type="PROSITE" id="PS50110"/>
    </source>
</evidence>
<organism evidence="4 5">
    <name type="scientific">Sediminispirochaeta smaragdinae (strain DSM 11293 / JCM 15392 / SEBR 4228)</name>
    <name type="common">Spirochaeta smaragdinae</name>
    <dbReference type="NCBI Taxonomy" id="573413"/>
    <lineage>
        <taxon>Bacteria</taxon>
        <taxon>Pseudomonadati</taxon>
        <taxon>Spirochaetota</taxon>
        <taxon>Spirochaetia</taxon>
        <taxon>Spirochaetales</taxon>
        <taxon>Spirochaetaceae</taxon>
        <taxon>Sediminispirochaeta</taxon>
    </lineage>
</organism>
<dbReference type="Proteomes" id="UP000002318">
    <property type="component" value="Chromosome"/>
</dbReference>
<dbReference type="PROSITE" id="PS50110">
    <property type="entry name" value="RESPONSE_REGULATORY"/>
    <property type="match status" value="1"/>
</dbReference>
<dbReference type="eggNOG" id="COG2204">
    <property type="taxonomic scope" value="Bacteria"/>
</dbReference>
<dbReference type="InterPro" id="IPR001789">
    <property type="entry name" value="Sig_transdc_resp-reg_receiver"/>
</dbReference>
<dbReference type="PANTHER" id="PTHR44591:SF3">
    <property type="entry name" value="RESPONSE REGULATORY DOMAIN-CONTAINING PROTEIN"/>
    <property type="match status" value="1"/>
</dbReference>
<dbReference type="OrthoDB" id="341603at2"/>
<dbReference type="InterPro" id="IPR050595">
    <property type="entry name" value="Bact_response_regulator"/>
</dbReference>
<feature type="modified residue" description="4-aspartylphosphate" evidence="2">
    <location>
        <position position="59"/>
    </location>
</feature>
<protein>
    <submittedName>
        <fullName evidence="4">Response regulator receiver protein</fullName>
    </submittedName>
</protein>
<dbReference type="SUPFAM" id="SSF52172">
    <property type="entry name" value="CheY-like"/>
    <property type="match status" value="1"/>
</dbReference>
<dbReference type="KEGG" id="ssm:Spirs_4000"/>
<dbReference type="SMART" id="SM00448">
    <property type="entry name" value="REC"/>
    <property type="match status" value="1"/>
</dbReference>
<dbReference type="AlphaFoldDB" id="E1R9B6"/>
<keyword evidence="5" id="KW-1185">Reference proteome</keyword>